<comment type="similarity">
    <text evidence="2">Belongs to the pseudouridine synthase TruB family. Type 1 subfamily.</text>
</comment>
<dbReference type="GO" id="GO:0003723">
    <property type="term" value="F:RNA binding"/>
    <property type="evidence" value="ECO:0007669"/>
    <property type="project" value="InterPro"/>
</dbReference>
<evidence type="ECO:0000256" key="1">
    <source>
        <dbReference type="ARBA" id="ARBA00000385"/>
    </source>
</evidence>
<evidence type="ECO:0000313" key="10">
    <source>
        <dbReference type="Proteomes" id="UP000509414"/>
    </source>
</evidence>
<dbReference type="InterPro" id="IPR002501">
    <property type="entry name" value="PsdUridine_synth_N"/>
</dbReference>
<protein>
    <recommendedName>
        <fullName evidence="3">tRNA pseudouridine(55) synthase</fullName>
        <ecNumber evidence="3">5.4.99.25</ecNumber>
    </recommendedName>
    <alternativeName>
        <fullName evidence="6">RNA pseudouridylate synthase</fullName>
    </alternativeName>
    <alternativeName>
        <fullName evidence="7">RNA-uridine isomerase</fullName>
    </alternativeName>
</protein>
<dbReference type="EMBL" id="CP049075">
    <property type="protein sequence ID" value="QLI05047.1"/>
    <property type="molecule type" value="Genomic_DNA"/>
</dbReference>
<dbReference type="GO" id="GO:0006400">
    <property type="term" value="P:tRNA modification"/>
    <property type="evidence" value="ECO:0007669"/>
    <property type="project" value="TreeGrafter"/>
</dbReference>
<keyword evidence="10" id="KW-1185">Reference proteome</keyword>
<accession>A0A7H9CFT0</accession>
<dbReference type="Gene3D" id="3.30.2350.10">
    <property type="entry name" value="Pseudouridine synthase"/>
    <property type="match status" value="1"/>
</dbReference>
<dbReference type="Pfam" id="PF01509">
    <property type="entry name" value="TruB_N"/>
    <property type="match status" value="1"/>
</dbReference>
<name>A0A7H9CFT0_9BACT</name>
<dbReference type="InterPro" id="IPR020103">
    <property type="entry name" value="PsdUridine_synth_cat_dom_sf"/>
</dbReference>
<keyword evidence="4" id="KW-0819">tRNA processing</keyword>
<evidence type="ECO:0000256" key="2">
    <source>
        <dbReference type="ARBA" id="ARBA00005642"/>
    </source>
</evidence>
<sequence>MNRLFVANKPINISSNRFLGQLKKKYKVKSAGFSGTLDPFASGCLIIAFGAYTKLFNYINQAPKCYEATIWLGAKSASLDNANIEKISILEPFLLKDLQNFTNQLIGEIEFTPPKYSAKHINGARAYDLARKGIDFELKTQKMQVFSAQILNYSHPFLTISLKLSHGGYARSWAELLAKKLNCDATLSALKRISEGDFFYENEKALNPLDFLKLNKNEYLGDESDIALGKKLKIQNFKEQKNGLYLIAFDDFFSIIEIFNGEVKYKLNRISNVVDCAQD</sequence>
<organism evidence="9 10">
    <name type="scientific">Candidatus Campylobacter infans</name>
    <dbReference type="NCBI Taxonomy" id="2561898"/>
    <lineage>
        <taxon>Bacteria</taxon>
        <taxon>Pseudomonadati</taxon>
        <taxon>Campylobacterota</taxon>
        <taxon>Epsilonproteobacteria</taxon>
        <taxon>Campylobacterales</taxon>
        <taxon>Campylobacteraceae</taxon>
        <taxon>Campylobacter</taxon>
    </lineage>
</organism>
<keyword evidence="5 9" id="KW-0413">Isomerase</keyword>
<dbReference type="GO" id="GO:0160148">
    <property type="term" value="F:tRNA pseudouridine(55) synthase activity"/>
    <property type="evidence" value="ECO:0007669"/>
    <property type="project" value="UniProtKB-EC"/>
</dbReference>
<dbReference type="PANTHER" id="PTHR13767:SF2">
    <property type="entry name" value="PSEUDOURIDYLATE SYNTHASE TRUB1"/>
    <property type="match status" value="1"/>
</dbReference>
<evidence type="ECO:0000256" key="5">
    <source>
        <dbReference type="ARBA" id="ARBA00023235"/>
    </source>
</evidence>
<proteinExistence type="inferred from homology"/>
<evidence type="ECO:0000256" key="6">
    <source>
        <dbReference type="ARBA" id="ARBA00031870"/>
    </source>
</evidence>
<evidence type="ECO:0000313" key="9">
    <source>
        <dbReference type="EMBL" id="QLI05047.1"/>
    </source>
</evidence>
<evidence type="ECO:0000259" key="8">
    <source>
        <dbReference type="Pfam" id="PF01509"/>
    </source>
</evidence>
<dbReference type="EC" id="5.4.99.25" evidence="3"/>
<dbReference type="SUPFAM" id="SSF55120">
    <property type="entry name" value="Pseudouridine synthase"/>
    <property type="match status" value="1"/>
</dbReference>
<gene>
    <name evidence="9" type="primary">truB</name>
    <name evidence="9" type="ORF">CINF_0522</name>
</gene>
<evidence type="ECO:0000256" key="3">
    <source>
        <dbReference type="ARBA" id="ARBA00012787"/>
    </source>
</evidence>
<reference evidence="9 10" key="1">
    <citation type="submission" date="2020-02" db="EMBL/GenBank/DDBJ databases">
        <title>Complete genome sequence of the novel Campylobacter species Candidatus Campylobacter infans.</title>
        <authorList>
            <person name="Duim B."/>
            <person name="Zomer A."/>
            <person name="van der Graaf L."/>
            <person name="Wagenaar J."/>
        </authorList>
    </citation>
    <scope>NUCLEOTIDE SEQUENCE [LARGE SCALE GENOMIC DNA]</scope>
    <source>
        <strain evidence="9 10">19S00001</strain>
    </source>
</reference>
<dbReference type="InterPro" id="IPR014780">
    <property type="entry name" value="tRNA_psdUridine_synth_TruB"/>
</dbReference>
<dbReference type="PANTHER" id="PTHR13767">
    <property type="entry name" value="TRNA-PSEUDOURIDINE SYNTHASE"/>
    <property type="match status" value="1"/>
</dbReference>
<dbReference type="Proteomes" id="UP000509414">
    <property type="component" value="Chromosome"/>
</dbReference>
<comment type="catalytic activity">
    <reaction evidence="1">
        <text>uridine(55) in tRNA = pseudouridine(55) in tRNA</text>
        <dbReference type="Rhea" id="RHEA:42532"/>
        <dbReference type="Rhea" id="RHEA-COMP:10101"/>
        <dbReference type="Rhea" id="RHEA-COMP:10102"/>
        <dbReference type="ChEBI" id="CHEBI:65314"/>
        <dbReference type="ChEBI" id="CHEBI:65315"/>
        <dbReference type="EC" id="5.4.99.25"/>
    </reaction>
</comment>
<dbReference type="NCBIfam" id="TIGR00431">
    <property type="entry name" value="TruB"/>
    <property type="match status" value="1"/>
</dbReference>
<dbReference type="RefSeq" id="WP_179975636.1">
    <property type="nucleotide sequence ID" value="NZ_CP049075.1"/>
</dbReference>
<dbReference type="AlphaFoldDB" id="A0A7H9CFT0"/>
<evidence type="ECO:0000256" key="7">
    <source>
        <dbReference type="ARBA" id="ARBA00033164"/>
    </source>
</evidence>
<evidence type="ECO:0000256" key="4">
    <source>
        <dbReference type="ARBA" id="ARBA00022694"/>
    </source>
</evidence>
<dbReference type="GO" id="GO:1990481">
    <property type="term" value="P:mRNA pseudouridine synthesis"/>
    <property type="evidence" value="ECO:0007669"/>
    <property type="project" value="TreeGrafter"/>
</dbReference>
<feature type="domain" description="Pseudouridine synthase II N-terminal" evidence="8">
    <location>
        <begin position="23"/>
        <end position="169"/>
    </location>
</feature>
<dbReference type="KEGG" id="cinf:CINF_0522"/>